<accession>A0AAU7LCN9</accession>
<organism evidence="1">
    <name type="scientific">Achromobacter sp. HNDS-1</name>
    <dbReference type="NCBI Taxonomy" id="3151598"/>
    <lineage>
        <taxon>Bacteria</taxon>
        <taxon>Pseudomonadati</taxon>
        <taxon>Pseudomonadota</taxon>
        <taxon>Betaproteobacteria</taxon>
        <taxon>Burkholderiales</taxon>
        <taxon>Alcaligenaceae</taxon>
        <taxon>Achromobacter</taxon>
    </lineage>
</organism>
<proteinExistence type="predicted"/>
<dbReference type="RefSeq" id="WP_348995350.1">
    <property type="nucleotide sequence ID" value="NZ_CP157584.1"/>
</dbReference>
<name>A0AAU7LCN9_9BURK</name>
<reference evidence="1" key="1">
    <citation type="submission" date="2024-05" db="EMBL/GenBank/DDBJ databases">
        <title>Transcriptome analysis of the degradation process of organic nitrogen by two heterotrophic nitrifying and aerobic denitrifying bacteria, Achromobacter sp. HNDS-1 and Enterobacter sp. HNDS-6.</title>
        <authorList>
            <person name="Huang Y."/>
        </authorList>
    </citation>
    <scope>NUCLEOTIDE SEQUENCE</scope>
    <source>
        <strain evidence="1">HNDS-1</strain>
    </source>
</reference>
<gene>
    <name evidence="1" type="ORF">ABFG95_01600</name>
</gene>
<evidence type="ECO:0000313" key="1">
    <source>
        <dbReference type="EMBL" id="XBO99196.1"/>
    </source>
</evidence>
<dbReference type="EMBL" id="CP157584">
    <property type="protein sequence ID" value="XBO99196.1"/>
    <property type="molecule type" value="Genomic_DNA"/>
</dbReference>
<dbReference type="KEGG" id="achh:ABFG95_01600"/>
<dbReference type="AlphaFoldDB" id="A0AAU7LCN9"/>
<protein>
    <submittedName>
        <fullName evidence="1">Uncharacterized protein</fullName>
    </submittedName>
</protein>
<sequence>MIGMRYARIPRVADDLKGFFQAMMRADAIPRALGPGYAPIPAAFEPR</sequence>